<dbReference type="AlphaFoldDB" id="A0A6N8FAF5"/>
<dbReference type="Pfam" id="PF02630">
    <property type="entry name" value="SCO1-SenC"/>
    <property type="match status" value="1"/>
</dbReference>
<dbReference type="EMBL" id="WOCD01000005">
    <property type="protein sequence ID" value="MUH73476.1"/>
    <property type="molecule type" value="Genomic_DNA"/>
</dbReference>
<protein>
    <submittedName>
        <fullName evidence="4">Redoxin domain-containing protein</fullName>
    </submittedName>
</protein>
<dbReference type="SUPFAM" id="SSF52833">
    <property type="entry name" value="Thioredoxin-like"/>
    <property type="match status" value="1"/>
</dbReference>
<evidence type="ECO:0000256" key="1">
    <source>
        <dbReference type="ARBA" id="ARBA00010996"/>
    </source>
</evidence>
<evidence type="ECO:0000313" key="4">
    <source>
        <dbReference type="EMBL" id="MUH73476.1"/>
    </source>
</evidence>
<comment type="similarity">
    <text evidence="1">Belongs to the SCO1/2 family.</text>
</comment>
<name>A0A6N8FAF5_9GAMM</name>
<dbReference type="GO" id="GO:0046872">
    <property type="term" value="F:metal ion binding"/>
    <property type="evidence" value="ECO:0007669"/>
    <property type="project" value="UniProtKB-KW"/>
</dbReference>
<gene>
    <name evidence="4" type="ORF">GNP35_13885</name>
</gene>
<evidence type="ECO:0000256" key="2">
    <source>
        <dbReference type="PIRSR" id="PIRSR603782-1"/>
    </source>
</evidence>
<keyword evidence="3" id="KW-1015">Disulfide bond</keyword>
<dbReference type="PANTHER" id="PTHR12151">
    <property type="entry name" value="ELECTRON TRANSPORT PROTIN SCO1/SENC FAMILY MEMBER"/>
    <property type="match status" value="1"/>
</dbReference>
<keyword evidence="2" id="KW-0186">Copper</keyword>
<dbReference type="Gene3D" id="3.40.30.10">
    <property type="entry name" value="Glutaredoxin"/>
    <property type="match status" value="1"/>
</dbReference>
<organism evidence="4 5">
    <name type="scientific">Psychrosphaera haliotis</name>
    <dbReference type="NCBI Taxonomy" id="555083"/>
    <lineage>
        <taxon>Bacteria</taxon>
        <taxon>Pseudomonadati</taxon>
        <taxon>Pseudomonadota</taxon>
        <taxon>Gammaproteobacteria</taxon>
        <taxon>Alteromonadales</taxon>
        <taxon>Pseudoalteromonadaceae</taxon>
        <taxon>Psychrosphaera</taxon>
    </lineage>
</organism>
<accession>A0A6N8FAF5</accession>
<evidence type="ECO:0000313" key="5">
    <source>
        <dbReference type="Proteomes" id="UP000439994"/>
    </source>
</evidence>
<dbReference type="PANTHER" id="PTHR12151:SF25">
    <property type="entry name" value="LINALOOL DEHYDRATASE_ISOMERASE DOMAIN-CONTAINING PROTEIN"/>
    <property type="match status" value="1"/>
</dbReference>
<dbReference type="OrthoDB" id="9790194at2"/>
<feature type="disulfide bond" description="Redox-active" evidence="3">
    <location>
        <begin position="76"/>
        <end position="80"/>
    </location>
</feature>
<dbReference type="InterPro" id="IPR036249">
    <property type="entry name" value="Thioredoxin-like_sf"/>
</dbReference>
<reference evidence="4 5" key="1">
    <citation type="submission" date="2019-11" db="EMBL/GenBank/DDBJ databases">
        <title>P. haliotis isolates from Z. marina roots.</title>
        <authorList>
            <person name="Cohen M."/>
            <person name="Jospin G."/>
            <person name="Eisen J.A."/>
            <person name="Coil D.A."/>
        </authorList>
    </citation>
    <scope>NUCLEOTIDE SEQUENCE [LARGE SCALE GENOMIC DNA]</scope>
    <source>
        <strain evidence="4 5">UCD-MCMsp1aY</strain>
    </source>
</reference>
<dbReference type="InterPro" id="IPR003782">
    <property type="entry name" value="SCO1/SenC"/>
</dbReference>
<feature type="binding site" evidence="2">
    <location>
        <position position="76"/>
    </location>
    <ligand>
        <name>Cu cation</name>
        <dbReference type="ChEBI" id="CHEBI:23378"/>
    </ligand>
</feature>
<proteinExistence type="inferred from homology"/>
<evidence type="ECO:0000256" key="3">
    <source>
        <dbReference type="PIRSR" id="PIRSR603782-2"/>
    </source>
</evidence>
<keyword evidence="2" id="KW-0479">Metal-binding</keyword>
<feature type="binding site" evidence="2">
    <location>
        <position position="165"/>
    </location>
    <ligand>
        <name>Cu cation</name>
        <dbReference type="ChEBI" id="CHEBI:23378"/>
    </ligand>
</feature>
<dbReference type="CDD" id="cd02968">
    <property type="entry name" value="SCO"/>
    <property type="match status" value="1"/>
</dbReference>
<feature type="binding site" evidence="2">
    <location>
        <position position="80"/>
    </location>
    <ligand>
        <name>Cu cation</name>
        <dbReference type="ChEBI" id="CHEBI:23378"/>
    </ligand>
</feature>
<dbReference type="Proteomes" id="UP000439994">
    <property type="component" value="Unassembled WGS sequence"/>
</dbReference>
<comment type="caution">
    <text evidence="4">The sequence shown here is derived from an EMBL/GenBank/DDBJ whole genome shotgun (WGS) entry which is preliminary data.</text>
</comment>
<sequence length="209" mass="23760">MTKTQTLIVSILACVAFAVGIYSSLDKDESVSKNTHLYTQPRELKEFELIDQNGERFSKSNMMGQWSVLFLGYLSCPDICPTTMMKLSRLIPDLTQVQENTQVLFLSVDPKRDKVDNIQQYTNYFHESILGLRAEHKSLYPFVRNLGLMYSIPPEEVSEGYFVDHSASVVLINPQGQIHAMFKPHVELGEIPSINPEVLLSDFKIITVE</sequence>
<dbReference type="RefSeq" id="WP_155696776.1">
    <property type="nucleotide sequence ID" value="NZ_WOCD01000005.1"/>
</dbReference>
<keyword evidence="5" id="KW-1185">Reference proteome</keyword>